<accession>A0ABU5WPJ0</accession>
<reference evidence="1 2" key="1">
    <citation type="journal article" date="2023" name="Front. Microbiol.">
        <title>Genomic analyses of Burkholderia respiratory isolates indicates two evolutionarily distinct B. anthina clades.</title>
        <authorList>
            <person name="Pham A."/>
            <person name="Volmer J.G."/>
            <person name="Chambers D.C."/>
            <person name="Smith D.J."/>
            <person name="Reid D.W."/>
            <person name="Burr L."/>
            <person name="Wells T.J."/>
        </authorList>
    </citation>
    <scope>NUCLEOTIDE SEQUENCE [LARGE SCALE GENOMIC DNA]</scope>
    <source>
        <strain evidence="1 2">BCCIQ07A</strain>
    </source>
</reference>
<protein>
    <submittedName>
        <fullName evidence="1">Uncharacterized protein</fullName>
    </submittedName>
</protein>
<organism evidence="1 2">
    <name type="scientific">Burkholderia anthinoferrum</name>
    <dbReference type="NCBI Taxonomy" id="3090833"/>
    <lineage>
        <taxon>Bacteria</taxon>
        <taxon>Pseudomonadati</taxon>
        <taxon>Pseudomonadota</taxon>
        <taxon>Betaproteobacteria</taxon>
        <taxon>Burkholderiales</taxon>
        <taxon>Burkholderiaceae</taxon>
        <taxon>Burkholderia</taxon>
    </lineage>
</organism>
<proteinExistence type="predicted"/>
<dbReference type="EMBL" id="JAWRLE010000026">
    <property type="protein sequence ID" value="MEB2580716.1"/>
    <property type="molecule type" value="Genomic_DNA"/>
</dbReference>
<evidence type="ECO:0000313" key="2">
    <source>
        <dbReference type="Proteomes" id="UP001304467"/>
    </source>
</evidence>
<name>A0ABU5WPJ0_9BURK</name>
<dbReference type="RefSeq" id="WP_059574159.1">
    <property type="nucleotide sequence ID" value="NZ_JAWRKY010000011.1"/>
</dbReference>
<sequence length="70" mass="7786">MDETRHHNDFPTLTNEQLCELAAAVCDDFGGDLSRAAFTEKLLWLLEDVPGFEADQVDASLIYSGRPSEL</sequence>
<keyword evidence="2" id="KW-1185">Reference proteome</keyword>
<comment type="caution">
    <text evidence="1">The sequence shown here is derived from an EMBL/GenBank/DDBJ whole genome shotgun (WGS) entry which is preliminary data.</text>
</comment>
<gene>
    <name evidence="1" type="ORF">SB593_17330</name>
</gene>
<evidence type="ECO:0000313" key="1">
    <source>
        <dbReference type="EMBL" id="MEB2580716.1"/>
    </source>
</evidence>
<dbReference type="Proteomes" id="UP001304467">
    <property type="component" value="Unassembled WGS sequence"/>
</dbReference>